<proteinExistence type="predicted"/>
<dbReference type="CDD" id="cd11304">
    <property type="entry name" value="Cadherin_repeat"/>
    <property type="match status" value="3"/>
</dbReference>
<evidence type="ECO:0000259" key="10">
    <source>
        <dbReference type="PROSITE" id="PS50268"/>
    </source>
</evidence>
<feature type="domain" description="Cadherin" evidence="10">
    <location>
        <begin position="340"/>
        <end position="447"/>
    </location>
</feature>
<feature type="region of interest" description="Disordered" evidence="8">
    <location>
        <begin position="464"/>
        <end position="509"/>
    </location>
</feature>
<keyword evidence="9" id="KW-0732">Signal</keyword>
<feature type="compositionally biased region" description="Low complexity" evidence="8">
    <location>
        <begin position="471"/>
        <end position="484"/>
    </location>
</feature>
<protein>
    <submittedName>
        <fullName evidence="11">Cadherin</fullName>
    </submittedName>
</protein>
<dbReference type="PROSITE" id="PS00330">
    <property type="entry name" value="HEMOLYSIN_CALCIUM"/>
    <property type="match status" value="9"/>
</dbReference>
<dbReference type="Pfam" id="PF00353">
    <property type="entry name" value="HemolysinCabind"/>
    <property type="match status" value="8"/>
</dbReference>
<dbReference type="Proteomes" id="UP000001964">
    <property type="component" value="Chromosome"/>
</dbReference>
<evidence type="ECO:0000313" key="11">
    <source>
        <dbReference type="EMBL" id="ABI65796.1"/>
    </source>
</evidence>
<evidence type="ECO:0000256" key="8">
    <source>
        <dbReference type="SAM" id="MobiDB-lite"/>
    </source>
</evidence>
<dbReference type="GO" id="GO:0016020">
    <property type="term" value="C:membrane"/>
    <property type="evidence" value="ECO:0007669"/>
    <property type="project" value="UniProtKB-SubCell"/>
</dbReference>
<dbReference type="Pfam" id="PF00028">
    <property type="entry name" value="Cadherin"/>
    <property type="match status" value="3"/>
</dbReference>
<dbReference type="InterPro" id="IPR001343">
    <property type="entry name" value="Hemolysn_Ca-bd"/>
</dbReference>
<dbReference type="InterPro" id="IPR011049">
    <property type="entry name" value="Serralysin-like_metalloprot_C"/>
</dbReference>
<keyword evidence="5" id="KW-0130">Cell adhesion</keyword>
<feature type="chain" id="PRO_5004168600" evidence="9">
    <location>
        <begin position="33"/>
        <end position="1421"/>
    </location>
</feature>
<dbReference type="Gene3D" id="2.150.10.10">
    <property type="entry name" value="Serralysin-like metalloprotease, C-terminal"/>
    <property type="match status" value="8"/>
</dbReference>
<evidence type="ECO:0000256" key="9">
    <source>
        <dbReference type="SAM" id="SignalP"/>
    </source>
</evidence>
<organism evidence="11 12">
    <name type="scientific">Maricaulis maris (strain MCS10)</name>
    <name type="common">Caulobacter maris</name>
    <dbReference type="NCBI Taxonomy" id="394221"/>
    <lineage>
        <taxon>Bacteria</taxon>
        <taxon>Pseudomonadati</taxon>
        <taxon>Pseudomonadota</taxon>
        <taxon>Alphaproteobacteria</taxon>
        <taxon>Maricaulales</taxon>
        <taxon>Maricaulaceae</taxon>
        <taxon>Maricaulis</taxon>
    </lineage>
</organism>
<dbReference type="GO" id="GO:0007156">
    <property type="term" value="P:homophilic cell adhesion via plasma membrane adhesion molecules"/>
    <property type="evidence" value="ECO:0007669"/>
    <property type="project" value="InterPro"/>
</dbReference>
<keyword evidence="3" id="KW-0677">Repeat</keyword>
<dbReference type="SMART" id="SM00112">
    <property type="entry name" value="CA"/>
    <property type="match status" value="3"/>
</dbReference>
<keyword evidence="4" id="KW-0106">Calcium</keyword>
<gene>
    <name evidence="11" type="ordered locus">Mmar10_1504</name>
</gene>
<evidence type="ECO:0000313" key="12">
    <source>
        <dbReference type="Proteomes" id="UP000001964"/>
    </source>
</evidence>
<dbReference type="SUPFAM" id="SSF51120">
    <property type="entry name" value="beta-Roll"/>
    <property type="match status" value="6"/>
</dbReference>
<dbReference type="InterPro" id="IPR018511">
    <property type="entry name" value="Hemolysin-typ_Ca-bd_CS"/>
</dbReference>
<dbReference type="HOGENOM" id="CLU_253045_0_0_5"/>
<feature type="signal peptide" evidence="9">
    <location>
        <begin position="1"/>
        <end position="32"/>
    </location>
</feature>
<feature type="domain" description="Cadherin" evidence="10">
    <location>
        <begin position="138"/>
        <end position="239"/>
    </location>
</feature>
<dbReference type="Gene3D" id="2.60.40.60">
    <property type="entry name" value="Cadherins"/>
    <property type="match status" value="3"/>
</dbReference>
<evidence type="ECO:0000256" key="5">
    <source>
        <dbReference type="ARBA" id="ARBA00022889"/>
    </source>
</evidence>
<feature type="compositionally biased region" description="Low complexity" evidence="8">
    <location>
        <begin position="1071"/>
        <end position="1084"/>
    </location>
</feature>
<reference evidence="11 12" key="1">
    <citation type="submission" date="2006-08" db="EMBL/GenBank/DDBJ databases">
        <title>Complete sequence of Maricaulis maris MCS10.</title>
        <authorList>
            <consortium name="US DOE Joint Genome Institute"/>
            <person name="Copeland A."/>
            <person name="Lucas S."/>
            <person name="Lapidus A."/>
            <person name="Barry K."/>
            <person name="Detter J.C."/>
            <person name="Glavina del Rio T."/>
            <person name="Hammon N."/>
            <person name="Israni S."/>
            <person name="Dalin E."/>
            <person name="Tice H."/>
            <person name="Pitluck S."/>
            <person name="Saunders E."/>
            <person name="Brettin T."/>
            <person name="Bruce D."/>
            <person name="Han C."/>
            <person name="Tapia R."/>
            <person name="Gilna P."/>
            <person name="Schmutz J."/>
            <person name="Larimer F."/>
            <person name="Land M."/>
            <person name="Hauser L."/>
            <person name="Kyrpides N."/>
            <person name="Mikhailova N."/>
            <person name="Viollier P."/>
            <person name="Stephens C."/>
            <person name="Richardson P."/>
        </authorList>
    </citation>
    <scope>NUCLEOTIDE SEQUENCE [LARGE SCALE GENOMIC DNA]</scope>
    <source>
        <strain evidence="11 12">MCS10</strain>
    </source>
</reference>
<evidence type="ECO:0000256" key="7">
    <source>
        <dbReference type="ARBA" id="ARBA00023136"/>
    </source>
</evidence>
<evidence type="ECO:0000256" key="1">
    <source>
        <dbReference type="ARBA" id="ARBA00004370"/>
    </source>
</evidence>
<dbReference type="PANTHER" id="PTHR24025">
    <property type="entry name" value="DESMOGLEIN FAMILY MEMBER"/>
    <property type="match status" value="1"/>
</dbReference>
<dbReference type="GO" id="GO:0005911">
    <property type="term" value="C:cell-cell junction"/>
    <property type="evidence" value="ECO:0007669"/>
    <property type="project" value="TreeGrafter"/>
</dbReference>
<evidence type="ECO:0000256" key="3">
    <source>
        <dbReference type="ARBA" id="ARBA00022737"/>
    </source>
</evidence>
<feature type="compositionally biased region" description="Low complexity" evidence="8">
    <location>
        <begin position="771"/>
        <end position="784"/>
    </location>
</feature>
<dbReference type="OrthoDB" id="7629535at2"/>
<dbReference type="InterPro" id="IPR002126">
    <property type="entry name" value="Cadherin-like_dom"/>
</dbReference>
<feature type="compositionally biased region" description="Low complexity" evidence="8">
    <location>
        <begin position="1039"/>
        <end position="1052"/>
    </location>
</feature>
<dbReference type="InterPro" id="IPR015919">
    <property type="entry name" value="Cadherin-like_sf"/>
</dbReference>
<evidence type="ECO:0000256" key="4">
    <source>
        <dbReference type="ARBA" id="ARBA00022837"/>
    </source>
</evidence>
<keyword evidence="6" id="KW-1133">Transmembrane helix</keyword>
<feature type="region of interest" description="Disordered" evidence="8">
    <location>
        <begin position="1039"/>
        <end position="1113"/>
    </location>
</feature>
<keyword evidence="7" id="KW-0472">Membrane</keyword>
<name>Q0APJ1_MARMM</name>
<evidence type="ECO:0000256" key="6">
    <source>
        <dbReference type="ARBA" id="ARBA00022989"/>
    </source>
</evidence>
<dbReference type="KEGG" id="mmr:Mmar10_1504"/>
<dbReference type="STRING" id="394221.Mmar10_1504"/>
<dbReference type="PRINTS" id="PR00205">
    <property type="entry name" value="CADHERIN"/>
</dbReference>
<dbReference type="SUPFAM" id="SSF49313">
    <property type="entry name" value="Cadherin-like"/>
    <property type="match status" value="3"/>
</dbReference>
<dbReference type="PANTHER" id="PTHR24025:SF23">
    <property type="entry name" value="NEURAL-CADHERIN"/>
    <property type="match status" value="1"/>
</dbReference>
<feature type="compositionally biased region" description="Low complexity" evidence="8">
    <location>
        <begin position="739"/>
        <end position="752"/>
    </location>
</feature>
<dbReference type="InterPro" id="IPR050971">
    <property type="entry name" value="Cadherin-domain_protein"/>
</dbReference>
<dbReference type="PRINTS" id="PR00313">
    <property type="entry name" value="CABNDNGRPT"/>
</dbReference>
<sequence precursor="true">MLSKFSSLQKRPFAAIGAGALAILGISVPSSAQSNSQIPDGFRALKSLDSVSAYEVMPDGSVRLTLVDGSHLLVPADWVRIEQGNVFISEFAFTELGLAATSGTTALLAAAGVGALSLAEAESTTDETSTLQNNAPVVSSASQISVAENVTGTVYTATASDADGDTVTFSLSGTDANLFTIDPATGEVSFHTAPDYEAPADADGDNTYDITILASDGTQTSSHVVTITVTNENDNAPVVSSASQISVAENVTGTVYTATASDADGDTVTFSLSGTDANLFTIDPATGEVSFHTAPDYEAPADADGDNTYDITILASDGTQTSSHVVTITVTNENDNAPVVSSASQISVAENVTGTVYTATASDADGDTVTFSLSGTDANLFTIDPATGEVSFHTAPDYEAPADADGDNTYDITILASDGTQTSSHVVTITVTNENDVITGTAGADTLDGTNGSDTIHGLDGDDTLNGLGGNDTLNGDGGNDTLDGGSGSDILNGGSGDDRLDGGLGSDTLNGGNGHDTFVYSGASGDGADAMHGGSGDDTFSIINPDAPGGAAFLTITGGTGNDHLEVLATHLNGVSFDAGDGDDHAEIRAGRAQTITLDMGAGADTVELGRWRGFDGGIGGNVTLTLGAGQDTVIFANAPSSTTITDFETGSTGDTLQINDYLGRTLSSWDGGNPFASGHLRLVQSGSDTILQIDTNGGGDNWSDLITFQNTTASTFTTNNFDGYNPDGSPIAGQTITGTAGADTLDGTNGSDTIHGLEGDDTLNGLGGNDTLNGDGGNDTLDGGSGSDILNGGSGDDRLDGGLGSDTLNGGNGHDTFVYSGASGDGADAMHGGSGDDTFSIINPDAPGGAAFLTITGGTGNDHLEVLATHLNGVSFDAGDGDDHAEIRAGRAQTITLDMGAGADTVELGRWRGFDGGIGGNVTLTLGAGQDTVIFANAPSSTTITDFETGSTGDTLQINDYLGRTLSSWDGGNPFASGHLRLVQSGSDTILQIDTNGGGDNWSDLITFQNTTASTFTTNNFDGYNPDGSPIAGQTITGTAGADTLDGTNGSDTIHGLEGDDTLNGLGGNDTLNGDGGNDTLDGGSGSDILNGGSGDDRLDGGLGSDTLNGGNGHDTFVYSGASGDGADAMHGGSGDDTFSIINPDAPGGAAFLTITGGTGNDHLEVLATHLNGVSFDAGDGDDHAEIRAGRAQTITLDMGAGADTVELGRWRGFDGGIGGNVTLTLGAGQDTVIFANAPSSTTITDFETGSTGDTLQINDYLGRTLSSWDGGNPFASGHLRLVQSGSDTILQIDTNGGGDNWSDLITFQNTTASTFTTNNFDGYNPENSSGSFTSNIHQYDNRWFEITVPTETNGFEQLTEDKDNLPLGSFPRPTANDLVLVIDGTSTFEAPPPIEWTDQTDVDANPYAWAPFFEDHWL</sequence>
<comment type="subcellular location">
    <subcellularLocation>
        <location evidence="1">Membrane</location>
    </subcellularLocation>
</comment>
<accession>Q0APJ1</accession>
<dbReference type="EMBL" id="CP000449">
    <property type="protein sequence ID" value="ABI65796.1"/>
    <property type="molecule type" value="Genomic_DNA"/>
</dbReference>
<dbReference type="PROSITE" id="PS50268">
    <property type="entry name" value="CADHERIN_2"/>
    <property type="match status" value="3"/>
</dbReference>
<dbReference type="eggNOG" id="COG2931">
    <property type="taxonomic scope" value="Bacteria"/>
</dbReference>
<dbReference type="GO" id="GO:0005509">
    <property type="term" value="F:calcium ion binding"/>
    <property type="evidence" value="ECO:0007669"/>
    <property type="project" value="InterPro"/>
</dbReference>
<keyword evidence="12" id="KW-1185">Reference proteome</keyword>
<keyword evidence="2" id="KW-0812">Transmembrane</keyword>
<feature type="region of interest" description="Disordered" evidence="8">
    <location>
        <begin position="739"/>
        <end position="813"/>
    </location>
</feature>
<feature type="domain" description="Cadherin" evidence="10">
    <location>
        <begin position="239"/>
        <end position="340"/>
    </location>
</feature>
<evidence type="ECO:0000256" key="2">
    <source>
        <dbReference type="ARBA" id="ARBA00022692"/>
    </source>
</evidence>